<proteinExistence type="predicted"/>
<gene>
    <name evidence="1" type="ORF">M2A_1614</name>
</gene>
<name>A0A081BAP7_9HYPH</name>
<accession>A0A081BAP7</accession>
<evidence type="ECO:0000313" key="2">
    <source>
        <dbReference type="Proteomes" id="UP000028702"/>
    </source>
</evidence>
<dbReference type="Proteomes" id="UP000028702">
    <property type="component" value="Unassembled WGS sequence"/>
</dbReference>
<keyword evidence="2" id="KW-1185">Reference proteome</keyword>
<dbReference type="STRING" id="1333998.M2A_1614"/>
<dbReference type="AlphaFoldDB" id="A0A081BAP7"/>
<reference evidence="1 2" key="1">
    <citation type="submission" date="2014-07" db="EMBL/GenBank/DDBJ databases">
        <title>Tepidicaulis marinum gen. nov., sp. nov., a novel marine bacterium denitrifying nitrate to nitrous oxide strictly under microaerobic conditions.</title>
        <authorList>
            <person name="Takeuchi M."/>
            <person name="Yamagishi T."/>
            <person name="Kamagata Y."/>
            <person name="Oshima K."/>
            <person name="Hattori M."/>
            <person name="Katayama T."/>
            <person name="Hanada S."/>
            <person name="Tamaki H."/>
            <person name="Marumo K."/>
            <person name="Maeda H."/>
            <person name="Nedachi M."/>
            <person name="Iwasaki W."/>
            <person name="Suwa Y."/>
            <person name="Sakata S."/>
        </authorList>
    </citation>
    <scope>NUCLEOTIDE SEQUENCE [LARGE SCALE GENOMIC DNA]</scope>
    <source>
        <strain evidence="1 2">MA2</strain>
    </source>
</reference>
<organism evidence="1 2">
    <name type="scientific">Tepidicaulis marinus</name>
    <dbReference type="NCBI Taxonomy" id="1333998"/>
    <lineage>
        <taxon>Bacteria</taxon>
        <taxon>Pseudomonadati</taxon>
        <taxon>Pseudomonadota</taxon>
        <taxon>Alphaproteobacteria</taxon>
        <taxon>Hyphomicrobiales</taxon>
        <taxon>Parvibaculaceae</taxon>
        <taxon>Tepidicaulis</taxon>
    </lineage>
</organism>
<comment type="caution">
    <text evidence="1">The sequence shown here is derived from an EMBL/GenBank/DDBJ whole genome shotgun (WGS) entry which is preliminary data.</text>
</comment>
<dbReference type="EMBL" id="BBIO01000007">
    <property type="protein sequence ID" value="GAK45115.1"/>
    <property type="molecule type" value="Genomic_DNA"/>
</dbReference>
<evidence type="ECO:0000313" key="1">
    <source>
        <dbReference type="EMBL" id="GAK45115.1"/>
    </source>
</evidence>
<protein>
    <submittedName>
        <fullName evidence="1">Conserved protein</fullName>
    </submittedName>
</protein>
<sequence length="140" mass="14334">MPAAHAAAAHASVAQARIEEGVKEVGPRDAARFKVDAPADQASEFAGRCTLSAVGGSVNVAVDGVHYVPLSAPAIGDVLTLQPGESRTYEMTGTFAPNERGDAEIAFIFNGSPAGFCFPGQQCAKAAEGATALRAECTNR</sequence>